<evidence type="ECO:0000259" key="10">
    <source>
        <dbReference type="PROSITE" id="PS50162"/>
    </source>
</evidence>
<evidence type="ECO:0000256" key="9">
    <source>
        <dbReference type="HAMAP-Rule" id="MF_00350"/>
    </source>
</evidence>
<dbReference type="OrthoDB" id="17644at2157"/>
<dbReference type="InterPro" id="IPR011939">
    <property type="entry name" value="DNA_repair_and_recomb_RadB"/>
</dbReference>
<name>A0A8T8K517_9EURY</name>
<evidence type="ECO:0000256" key="4">
    <source>
        <dbReference type="ARBA" id="ARBA00022763"/>
    </source>
</evidence>
<dbReference type="GO" id="GO:0006281">
    <property type="term" value="P:DNA repair"/>
    <property type="evidence" value="ECO:0007669"/>
    <property type="project" value="UniProtKB-UniRule"/>
</dbReference>
<evidence type="ECO:0000256" key="5">
    <source>
        <dbReference type="ARBA" id="ARBA00022840"/>
    </source>
</evidence>
<dbReference type="HAMAP" id="MF_00350">
    <property type="entry name" value="RadB"/>
    <property type="match status" value="1"/>
</dbReference>
<dbReference type="AlphaFoldDB" id="A0A8T8K517"/>
<dbReference type="Proteomes" id="UP000681041">
    <property type="component" value="Chromosome"/>
</dbReference>
<evidence type="ECO:0000256" key="8">
    <source>
        <dbReference type="ARBA" id="ARBA00024641"/>
    </source>
</evidence>
<dbReference type="PROSITE" id="PS50162">
    <property type="entry name" value="RECA_2"/>
    <property type="match status" value="1"/>
</dbReference>
<evidence type="ECO:0000256" key="7">
    <source>
        <dbReference type="ARBA" id="ARBA00023172"/>
    </source>
</evidence>
<dbReference type="GO" id="GO:0005524">
    <property type="term" value="F:ATP binding"/>
    <property type="evidence" value="ECO:0007669"/>
    <property type="project" value="UniProtKB-UniRule"/>
</dbReference>
<dbReference type="GO" id="GO:0140664">
    <property type="term" value="F:ATP-dependent DNA damage sensor activity"/>
    <property type="evidence" value="ECO:0007669"/>
    <property type="project" value="InterPro"/>
</dbReference>
<dbReference type="NCBIfam" id="TIGR02237">
    <property type="entry name" value="recomb_radB"/>
    <property type="match status" value="1"/>
</dbReference>
<evidence type="ECO:0000256" key="2">
    <source>
        <dbReference type="ARBA" id="ARBA00018143"/>
    </source>
</evidence>
<accession>A0A8T8K517</accession>
<comment type="similarity">
    <text evidence="1 9">Belongs to the eukaryotic RecA-like protein family. RadB subfamily.</text>
</comment>
<keyword evidence="3 9" id="KW-0547">Nucleotide-binding</keyword>
<sequence length="235" mass="25614">MKLLSNIKKSSKIQTGCSIDSILGGGVEKGNLTQFYGPPGSGKTNIALKLAVQSAKNGGKVIYVDTEGGISIERIKQISGDDFENIAPKIVVFEPTSFAEQDETLRKIDSIMENQGEEFDLIILDSAVALYRLKDGESSKLNRDLGKQMASLSRIARKHDLAVVLTNQIYSLFDGEGNGVPEPVGGTILKYWSKIIVELTKGDIIGERCATLKRHKSRVEGIKTRFRIVDKGLGS</sequence>
<keyword evidence="6 9" id="KW-0238">DNA-binding</keyword>
<organism evidence="11 12">
    <name type="scientific">Methanobacterium alkalithermotolerans</name>
    <dbReference type="NCBI Taxonomy" id="2731220"/>
    <lineage>
        <taxon>Archaea</taxon>
        <taxon>Methanobacteriati</taxon>
        <taxon>Methanobacteriota</taxon>
        <taxon>Methanomada group</taxon>
        <taxon>Methanobacteria</taxon>
        <taxon>Methanobacteriales</taxon>
        <taxon>Methanobacteriaceae</taxon>
        <taxon>Methanobacterium</taxon>
    </lineage>
</organism>
<keyword evidence="4 9" id="KW-0227">DNA damage</keyword>
<proteinExistence type="inferred from homology"/>
<evidence type="ECO:0000256" key="3">
    <source>
        <dbReference type="ARBA" id="ARBA00022741"/>
    </source>
</evidence>
<dbReference type="GeneID" id="64820664"/>
<dbReference type="Gene3D" id="3.40.50.300">
    <property type="entry name" value="P-loop containing nucleotide triphosphate hydrolases"/>
    <property type="match status" value="1"/>
</dbReference>
<keyword evidence="12" id="KW-1185">Reference proteome</keyword>
<comment type="function">
    <text evidence="8 9">Involved in DNA repair and in homologous recombination. May regulate the cleavage reactions of the branch-structured DNA. Has a very weak ATPase activity that is not stimulated by DNA. Binds DNA but does not promote DNA strands exchange.</text>
</comment>
<dbReference type="InterPro" id="IPR003593">
    <property type="entry name" value="AAA+_ATPase"/>
</dbReference>
<dbReference type="EMBL" id="CP058560">
    <property type="protein sequence ID" value="QUH23676.1"/>
    <property type="molecule type" value="Genomic_DNA"/>
</dbReference>
<dbReference type="PIRSF" id="PIRSF003336">
    <property type="entry name" value="RadB"/>
    <property type="match status" value="1"/>
</dbReference>
<gene>
    <name evidence="9 11" type="primary">radB</name>
    <name evidence="11" type="ORF">HYG87_07825</name>
</gene>
<protein>
    <recommendedName>
        <fullName evidence="2 9">DNA repair and recombination protein RadB</fullName>
    </recommendedName>
</protein>
<evidence type="ECO:0000256" key="1">
    <source>
        <dbReference type="ARBA" id="ARBA00006876"/>
    </source>
</evidence>
<keyword evidence="5 9" id="KW-0067">ATP-binding</keyword>
<dbReference type="RefSeq" id="WP_211532632.1">
    <property type="nucleotide sequence ID" value="NZ_CP058560.1"/>
</dbReference>
<evidence type="ECO:0000256" key="6">
    <source>
        <dbReference type="ARBA" id="ARBA00023125"/>
    </source>
</evidence>
<evidence type="ECO:0000313" key="12">
    <source>
        <dbReference type="Proteomes" id="UP000681041"/>
    </source>
</evidence>
<dbReference type="GO" id="GO:0003684">
    <property type="term" value="F:damaged DNA binding"/>
    <property type="evidence" value="ECO:0007669"/>
    <property type="project" value="UniProtKB-UniRule"/>
</dbReference>
<dbReference type="PANTHER" id="PTHR22942">
    <property type="entry name" value="RECA/RAD51/RADA DNA STRAND-PAIRING FAMILY MEMBER"/>
    <property type="match status" value="1"/>
</dbReference>
<dbReference type="InterPro" id="IPR013632">
    <property type="entry name" value="Rad51_C"/>
</dbReference>
<dbReference type="PANTHER" id="PTHR22942:SF47">
    <property type="entry name" value="DNA REPAIR AND RECOMBINATION PROTEIN RADB"/>
    <property type="match status" value="1"/>
</dbReference>
<dbReference type="Pfam" id="PF08423">
    <property type="entry name" value="Rad51"/>
    <property type="match status" value="1"/>
</dbReference>
<dbReference type="InterPro" id="IPR027417">
    <property type="entry name" value="P-loop_NTPase"/>
</dbReference>
<keyword evidence="7 9" id="KW-0233">DNA recombination</keyword>
<evidence type="ECO:0000313" key="11">
    <source>
        <dbReference type="EMBL" id="QUH23676.1"/>
    </source>
</evidence>
<dbReference type="InterPro" id="IPR020588">
    <property type="entry name" value="RecA_ATP-bd"/>
</dbReference>
<feature type="domain" description="RecA family profile 1" evidence="10">
    <location>
        <begin position="9"/>
        <end position="169"/>
    </location>
</feature>
<dbReference type="KEGG" id="meme:HYG87_07825"/>
<dbReference type="SMART" id="SM00382">
    <property type="entry name" value="AAA"/>
    <property type="match status" value="1"/>
</dbReference>
<dbReference type="GO" id="GO:0006310">
    <property type="term" value="P:DNA recombination"/>
    <property type="evidence" value="ECO:0007669"/>
    <property type="project" value="UniProtKB-UniRule"/>
</dbReference>
<dbReference type="SUPFAM" id="SSF52540">
    <property type="entry name" value="P-loop containing nucleoside triphosphate hydrolases"/>
    <property type="match status" value="1"/>
</dbReference>
<reference evidence="11" key="1">
    <citation type="submission" date="2020-07" db="EMBL/GenBank/DDBJ databases">
        <title>Methanobacterium. sp. MethCan genome.</title>
        <authorList>
            <person name="Postec A."/>
            <person name="Quemeneur M."/>
        </authorList>
    </citation>
    <scope>NUCLEOTIDE SEQUENCE</scope>
    <source>
        <strain evidence="11">MethCAN</strain>
    </source>
</reference>